<dbReference type="InterPro" id="IPR036249">
    <property type="entry name" value="Thioredoxin-like_sf"/>
</dbReference>
<dbReference type="Gene3D" id="3.40.30.10">
    <property type="entry name" value="Glutaredoxin"/>
    <property type="match status" value="1"/>
</dbReference>
<keyword evidence="1" id="KW-0001">2Fe-2S</keyword>
<dbReference type="AlphaFoldDB" id="X1D4P5"/>
<dbReference type="Gene3D" id="1.10.10.1590">
    <property type="entry name" value="NADH-quinone oxidoreductase subunit E"/>
    <property type="match status" value="1"/>
</dbReference>
<evidence type="ECO:0008006" key="7">
    <source>
        <dbReference type="Google" id="ProtNLM"/>
    </source>
</evidence>
<dbReference type="GO" id="GO:0046872">
    <property type="term" value="F:metal ion binding"/>
    <property type="evidence" value="ECO:0007669"/>
    <property type="project" value="UniProtKB-KW"/>
</dbReference>
<dbReference type="PANTHER" id="PTHR43342:SF1">
    <property type="entry name" value="BIFURCATING [FEFE] HYDROGENASE GAMMA SUBUNIT"/>
    <property type="match status" value="1"/>
</dbReference>
<gene>
    <name evidence="6" type="ORF">S01H4_54806</name>
</gene>
<evidence type="ECO:0000256" key="4">
    <source>
        <dbReference type="ARBA" id="ARBA00023014"/>
    </source>
</evidence>
<dbReference type="FunFam" id="3.40.30.10:FF:000015">
    <property type="entry name" value="NADH-quinone oxidoreductase subunit E"/>
    <property type="match status" value="1"/>
</dbReference>
<evidence type="ECO:0000256" key="1">
    <source>
        <dbReference type="ARBA" id="ARBA00022714"/>
    </source>
</evidence>
<dbReference type="CDD" id="cd03064">
    <property type="entry name" value="TRX_Fd_NuoE"/>
    <property type="match status" value="1"/>
</dbReference>
<keyword evidence="2" id="KW-0479">Metal-binding</keyword>
<dbReference type="SUPFAM" id="SSF52833">
    <property type="entry name" value="Thioredoxin-like"/>
    <property type="match status" value="1"/>
</dbReference>
<dbReference type="EMBL" id="BART01031565">
    <property type="protein sequence ID" value="GAH15721.1"/>
    <property type="molecule type" value="Genomic_DNA"/>
</dbReference>
<evidence type="ECO:0000256" key="2">
    <source>
        <dbReference type="ARBA" id="ARBA00022723"/>
    </source>
</evidence>
<evidence type="ECO:0000256" key="3">
    <source>
        <dbReference type="ARBA" id="ARBA00023004"/>
    </source>
</evidence>
<comment type="caution">
    <text evidence="6">The sequence shown here is derived from an EMBL/GenBank/DDBJ whole genome shotgun (WGS) entry which is preliminary data.</text>
</comment>
<organism evidence="6">
    <name type="scientific">marine sediment metagenome</name>
    <dbReference type="NCBI Taxonomy" id="412755"/>
    <lineage>
        <taxon>unclassified sequences</taxon>
        <taxon>metagenomes</taxon>
        <taxon>ecological metagenomes</taxon>
    </lineage>
</organism>
<sequence length="167" mass="18315">MRIVADRTDNTLVDIYGVATFYKAFSLKPRGKHIILVCLGTACHIRGAPKIIKEFEQQLGIKAGETTSNKEFTVETVNCLGACALGPTVVVDGHYFSHVTLSKVKGIIKKTIEGLDKIDIKTDKRVFPVEASCSLCNHSLTDPTYLIGGYPSIYILGVSDKSHRPIY</sequence>
<keyword evidence="4" id="KW-0411">Iron-sulfur</keyword>
<dbReference type="GO" id="GO:0051537">
    <property type="term" value="F:2 iron, 2 sulfur cluster binding"/>
    <property type="evidence" value="ECO:0007669"/>
    <property type="project" value="UniProtKB-KW"/>
</dbReference>
<dbReference type="InterPro" id="IPR028431">
    <property type="entry name" value="NADP_DH_HndA-like"/>
</dbReference>
<keyword evidence="3" id="KW-0408">Iron</keyword>
<dbReference type="InterPro" id="IPR042128">
    <property type="entry name" value="NuoE_dom"/>
</dbReference>
<dbReference type="InterPro" id="IPR041921">
    <property type="entry name" value="NuoE_N"/>
</dbReference>
<dbReference type="PANTHER" id="PTHR43342">
    <property type="entry name" value="NADH-QUINONE OXIDOREDUCTASE, E SUBUNIT"/>
    <property type="match status" value="1"/>
</dbReference>
<evidence type="ECO:0000256" key="5">
    <source>
        <dbReference type="ARBA" id="ARBA00034078"/>
    </source>
</evidence>
<protein>
    <recommendedName>
        <fullName evidence="7">NADH:ubiquinone oxidoreductase 24 kD subunit</fullName>
    </recommendedName>
</protein>
<proteinExistence type="predicted"/>
<comment type="cofactor">
    <cofactor evidence="5">
        <name>[2Fe-2S] cluster</name>
        <dbReference type="ChEBI" id="CHEBI:190135"/>
    </cofactor>
</comment>
<reference evidence="6" key="1">
    <citation type="journal article" date="2014" name="Front. Microbiol.">
        <title>High frequency of phylogenetically diverse reductive dehalogenase-homologous genes in deep subseafloor sedimentary metagenomes.</title>
        <authorList>
            <person name="Kawai M."/>
            <person name="Futagami T."/>
            <person name="Toyoda A."/>
            <person name="Takaki Y."/>
            <person name="Nishi S."/>
            <person name="Hori S."/>
            <person name="Arai W."/>
            <person name="Tsubouchi T."/>
            <person name="Morono Y."/>
            <person name="Uchiyama I."/>
            <person name="Ito T."/>
            <person name="Fujiyama A."/>
            <person name="Inagaki F."/>
            <person name="Takami H."/>
        </authorList>
    </citation>
    <scope>NUCLEOTIDE SEQUENCE</scope>
    <source>
        <strain evidence="6">Expedition CK06-06</strain>
    </source>
</reference>
<accession>X1D4P5</accession>
<evidence type="ECO:0000313" key="6">
    <source>
        <dbReference type="EMBL" id="GAH15721.1"/>
    </source>
</evidence>
<name>X1D4P5_9ZZZZ</name>
<dbReference type="Pfam" id="PF01257">
    <property type="entry name" value="2Fe-2S_thioredx"/>
    <property type="match status" value="1"/>
</dbReference>